<accession>A0A420JBQ0</accession>
<dbReference type="AlphaFoldDB" id="A0A420JBQ0"/>
<reference evidence="2 3" key="1">
    <citation type="journal article" date="2018" name="BMC Genomics">
        <title>Comparative genome analyses reveal sequence features reflecting distinct modes of host-adaptation between dicot and monocot powdery mildew.</title>
        <authorList>
            <person name="Wu Y."/>
            <person name="Ma X."/>
            <person name="Pan Z."/>
            <person name="Kale S.D."/>
            <person name="Song Y."/>
            <person name="King H."/>
            <person name="Zhang Q."/>
            <person name="Presley C."/>
            <person name="Deng X."/>
            <person name="Wei C.I."/>
            <person name="Xiao S."/>
        </authorList>
    </citation>
    <scope>NUCLEOTIDE SEQUENCE [LARGE SCALE GENOMIC DNA]</scope>
    <source>
        <strain evidence="2">UMSG1</strain>
    </source>
</reference>
<dbReference type="EMBL" id="MCBS01013697">
    <property type="protein sequence ID" value="RKF84220.1"/>
    <property type="molecule type" value="Genomic_DNA"/>
</dbReference>
<dbReference type="InterPro" id="IPR012337">
    <property type="entry name" value="RNaseH-like_sf"/>
</dbReference>
<evidence type="ECO:0000313" key="3">
    <source>
        <dbReference type="Proteomes" id="UP000285326"/>
    </source>
</evidence>
<evidence type="ECO:0000313" key="2">
    <source>
        <dbReference type="EMBL" id="RKF84220.1"/>
    </source>
</evidence>
<organism evidence="2 3">
    <name type="scientific">Golovinomyces cichoracearum</name>
    <dbReference type="NCBI Taxonomy" id="62708"/>
    <lineage>
        <taxon>Eukaryota</taxon>
        <taxon>Fungi</taxon>
        <taxon>Dikarya</taxon>
        <taxon>Ascomycota</taxon>
        <taxon>Pezizomycotina</taxon>
        <taxon>Leotiomycetes</taxon>
        <taxon>Erysiphales</taxon>
        <taxon>Erysiphaceae</taxon>
        <taxon>Golovinomyces</taxon>
    </lineage>
</organism>
<feature type="region of interest" description="Disordered" evidence="1">
    <location>
        <begin position="1"/>
        <end position="28"/>
    </location>
</feature>
<dbReference type="Proteomes" id="UP000285326">
    <property type="component" value="Unassembled WGS sequence"/>
</dbReference>
<name>A0A420JBQ0_9PEZI</name>
<proteinExistence type="predicted"/>
<comment type="caution">
    <text evidence="2">The sequence shown here is derived from an EMBL/GenBank/DDBJ whole genome shotgun (WGS) entry which is preliminary data.</text>
</comment>
<gene>
    <name evidence="2" type="ORF">GcM1_136001</name>
</gene>
<sequence>MDSYISSPTTSTFDESPNQPLDSQASEPRKLRLKCTTCNKEFITKVEAFQSCNLVKHYRENHPSIAYNKETENAKKDSPSISRRGVKTLLNTTFSRALTTFNNDLKRNIDTSGTLSLTFELWTSRNQDTYIGIILSFIDTDFDLVYKLINFGFITESYTGKYVYTSFVKAIKPYLFITLKNILSTSNHTQYY</sequence>
<evidence type="ECO:0000256" key="1">
    <source>
        <dbReference type="SAM" id="MobiDB-lite"/>
    </source>
</evidence>
<feature type="compositionally biased region" description="Polar residues" evidence="1">
    <location>
        <begin position="1"/>
        <end position="26"/>
    </location>
</feature>
<protein>
    <submittedName>
        <fullName evidence="2">Uncharacterized protein</fullName>
    </submittedName>
</protein>
<dbReference type="SUPFAM" id="SSF53098">
    <property type="entry name" value="Ribonuclease H-like"/>
    <property type="match status" value="1"/>
</dbReference>